<reference evidence="2 3" key="1">
    <citation type="submission" date="2019-05" db="EMBL/GenBank/DDBJ databases">
        <title>Emergence of the Ug99 lineage of the wheat stem rust pathogen through somatic hybridization.</title>
        <authorList>
            <person name="Li F."/>
            <person name="Upadhyaya N.M."/>
            <person name="Sperschneider J."/>
            <person name="Matny O."/>
            <person name="Nguyen-Phuc H."/>
            <person name="Mago R."/>
            <person name="Raley C."/>
            <person name="Miller M.E."/>
            <person name="Silverstein K.A.T."/>
            <person name="Henningsen E."/>
            <person name="Hirsch C.D."/>
            <person name="Visser B."/>
            <person name="Pretorius Z.A."/>
            <person name="Steffenson B.J."/>
            <person name="Schwessinger B."/>
            <person name="Dodds P.N."/>
            <person name="Figueroa M."/>
        </authorList>
    </citation>
    <scope>NUCLEOTIDE SEQUENCE [LARGE SCALE GENOMIC DNA]</scope>
    <source>
        <strain evidence="2">21-0</strain>
    </source>
</reference>
<dbReference type="Proteomes" id="UP000324748">
    <property type="component" value="Unassembled WGS sequence"/>
</dbReference>
<evidence type="ECO:0000313" key="3">
    <source>
        <dbReference type="Proteomes" id="UP000324748"/>
    </source>
</evidence>
<dbReference type="EMBL" id="VSWC01000015">
    <property type="protein sequence ID" value="KAA1112750.1"/>
    <property type="molecule type" value="Genomic_DNA"/>
</dbReference>
<accession>A0A5B0QHU2</accession>
<protein>
    <submittedName>
        <fullName evidence="2">Uncharacterized protein</fullName>
    </submittedName>
</protein>
<keyword evidence="3" id="KW-1185">Reference proteome</keyword>
<comment type="caution">
    <text evidence="2">The sequence shown here is derived from an EMBL/GenBank/DDBJ whole genome shotgun (WGS) entry which is preliminary data.</text>
</comment>
<sequence length="116" mass="13467">MLMITGPDEDLNLGFQLRLVRLARYFNLRWTPSPLNLDRAATPLIHLSVSNLPRHLALVPSLASITPHHSVPITTQPTRHTVNPSDRQRLSTSSDYDPSHKWICHRYRHFQFIRCH</sequence>
<evidence type="ECO:0000313" key="2">
    <source>
        <dbReference type="EMBL" id="KAA1112750.1"/>
    </source>
</evidence>
<organism evidence="2 3">
    <name type="scientific">Puccinia graminis f. sp. tritici</name>
    <dbReference type="NCBI Taxonomy" id="56615"/>
    <lineage>
        <taxon>Eukaryota</taxon>
        <taxon>Fungi</taxon>
        <taxon>Dikarya</taxon>
        <taxon>Basidiomycota</taxon>
        <taxon>Pucciniomycotina</taxon>
        <taxon>Pucciniomycetes</taxon>
        <taxon>Pucciniales</taxon>
        <taxon>Pucciniaceae</taxon>
        <taxon>Puccinia</taxon>
    </lineage>
</organism>
<gene>
    <name evidence="2" type="ORF">PGT21_008386</name>
</gene>
<evidence type="ECO:0000256" key="1">
    <source>
        <dbReference type="SAM" id="MobiDB-lite"/>
    </source>
</evidence>
<feature type="compositionally biased region" description="Polar residues" evidence="1">
    <location>
        <begin position="72"/>
        <end position="96"/>
    </location>
</feature>
<proteinExistence type="predicted"/>
<dbReference type="AlphaFoldDB" id="A0A5B0QHU2"/>
<feature type="region of interest" description="Disordered" evidence="1">
    <location>
        <begin position="69"/>
        <end position="96"/>
    </location>
</feature>
<name>A0A5B0QHU2_PUCGR</name>